<sequence>MPPDATHVNPTDFGEFVVQSIARTSRSSPQLDQGVLRQCLGLSSSFMVTDATMNPEGGTGTWFVGFSRLIDLLVALHSRNELELETFNAASKACSECWGAAGMWRGLEDCRNGVRTVAEKLKDMLDANGRTYKGESVYAP</sequence>
<dbReference type="AlphaFoldDB" id="A0A9P6CE73"/>
<gene>
    <name evidence="1" type="ORF">BDZ94DRAFT_1260945</name>
</gene>
<protein>
    <submittedName>
        <fullName evidence="1">Uncharacterized protein</fullName>
    </submittedName>
</protein>
<dbReference type="OrthoDB" id="3358904at2759"/>
<evidence type="ECO:0000313" key="1">
    <source>
        <dbReference type="EMBL" id="KAF9462666.1"/>
    </source>
</evidence>
<evidence type="ECO:0000313" key="2">
    <source>
        <dbReference type="Proteomes" id="UP000807353"/>
    </source>
</evidence>
<name>A0A9P6CE73_9AGAR</name>
<proteinExistence type="predicted"/>
<organism evidence="1 2">
    <name type="scientific">Collybia nuda</name>
    <dbReference type="NCBI Taxonomy" id="64659"/>
    <lineage>
        <taxon>Eukaryota</taxon>
        <taxon>Fungi</taxon>
        <taxon>Dikarya</taxon>
        <taxon>Basidiomycota</taxon>
        <taxon>Agaricomycotina</taxon>
        <taxon>Agaricomycetes</taxon>
        <taxon>Agaricomycetidae</taxon>
        <taxon>Agaricales</taxon>
        <taxon>Tricholomatineae</taxon>
        <taxon>Clitocybaceae</taxon>
        <taxon>Collybia</taxon>
    </lineage>
</organism>
<accession>A0A9P6CE73</accession>
<keyword evidence="2" id="KW-1185">Reference proteome</keyword>
<comment type="caution">
    <text evidence="1">The sequence shown here is derived from an EMBL/GenBank/DDBJ whole genome shotgun (WGS) entry which is preliminary data.</text>
</comment>
<reference evidence="1" key="1">
    <citation type="submission" date="2020-11" db="EMBL/GenBank/DDBJ databases">
        <authorList>
            <consortium name="DOE Joint Genome Institute"/>
            <person name="Ahrendt S."/>
            <person name="Riley R."/>
            <person name="Andreopoulos W."/>
            <person name="Labutti K."/>
            <person name="Pangilinan J."/>
            <person name="Ruiz-Duenas F.J."/>
            <person name="Barrasa J.M."/>
            <person name="Sanchez-Garcia M."/>
            <person name="Camarero S."/>
            <person name="Miyauchi S."/>
            <person name="Serrano A."/>
            <person name="Linde D."/>
            <person name="Babiker R."/>
            <person name="Drula E."/>
            <person name="Ayuso-Fernandez I."/>
            <person name="Pacheco R."/>
            <person name="Padilla G."/>
            <person name="Ferreira P."/>
            <person name="Barriuso J."/>
            <person name="Kellner H."/>
            <person name="Castanera R."/>
            <person name="Alfaro M."/>
            <person name="Ramirez L."/>
            <person name="Pisabarro A.G."/>
            <person name="Kuo A."/>
            <person name="Tritt A."/>
            <person name="Lipzen A."/>
            <person name="He G."/>
            <person name="Yan M."/>
            <person name="Ng V."/>
            <person name="Cullen D."/>
            <person name="Martin F."/>
            <person name="Rosso M.-N."/>
            <person name="Henrissat B."/>
            <person name="Hibbett D."/>
            <person name="Martinez A.T."/>
            <person name="Grigoriev I.V."/>
        </authorList>
    </citation>
    <scope>NUCLEOTIDE SEQUENCE</scope>
    <source>
        <strain evidence="1">CBS 247.69</strain>
    </source>
</reference>
<dbReference type="Proteomes" id="UP000807353">
    <property type="component" value="Unassembled WGS sequence"/>
</dbReference>
<dbReference type="EMBL" id="MU150270">
    <property type="protein sequence ID" value="KAF9462666.1"/>
    <property type="molecule type" value="Genomic_DNA"/>
</dbReference>